<evidence type="ECO:0000259" key="3">
    <source>
        <dbReference type="Pfam" id="PF09305"/>
    </source>
</evidence>
<dbReference type="SUPFAM" id="SSF57586">
    <property type="entry name" value="TNF receptor-like"/>
    <property type="match status" value="2"/>
</dbReference>
<dbReference type="Gene3D" id="4.10.1290.10">
    <property type="entry name" value="Tumor necrosis factor receptor superfamily"/>
    <property type="match status" value="2"/>
</dbReference>
<evidence type="ECO:0000313" key="4">
    <source>
        <dbReference type="Ensembl" id="ENSRNOP00000101373.1"/>
    </source>
</evidence>
<name>A0ABK0LM99_RAT</name>
<keyword evidence="2" id="KW-1133">Transmembrane helix</keyword>
<dbReference type="PANTHER" id="PTHR15511:SF2">
    <property type="entry name" value="TUMOR NECROSIS FACTOR RECEPTOR SUPERFAMILY MEMBER 13B"/>
    <property type="match status" value="1"/>
</dbReference>
<feature type="transmembrane region" description="Helical" evidence="2">
    <location>
        <begin position="124"/>
        <end position="149"/>
    </location>
</feature>
<dbReference type="InterPro" id="IPR022317">
    <property type="entry name" value="TNFR_13B"/>
</dbReference>
<feature type="region of interest" description="Disordered" evidence="1">
    <location>
        <begin position="155"/>
        <end position="183"/>
    </location>
</feature>
<reference evidence="4" key="2">
    <citation type="submission" date="2025-08" db="UniProtKB">
        <authorList>
            <consortium name="Ensembl"/>
        </authorList>
    </citation>
    <scope>IDENTIFICATION</scope>
    <source>
        <strain evidence="4">Brown Norway</strain>
    </source>
</reference>
<feature type="domain" description="TACI cysteine-rich" evidence="3">
    <location>
        <begin position="41"/>
        <end position="79"/>
    </location>
</feature>
<dbReference type="Pfam" id="PF09305">
    <property type="entry name" value="TACI-CRD2"/>
    <property type="match status" value="1"/>
</dbReference>
<protein>
    <submittedName>
        <fullName evidence="4">TNF receptor superfamily member 13B</fullName>
    </submittedName>
</protein>
<organism evidence="4 5">
    <name type="scientific">Rattus norvegicus</name>
    <name type="common">Rat</name>
    <dbReference type="NCBI Taxonomy" id="10116"/>
    <lineage>
        <taxon>Eukaryota</taxon>
        <taxon>Metazoa</taxon>
        <taxon>Chordata</taxon>
        <taxon>Craniata</taxon>
        <taxon>Vertebrata</taxon>
        <taxon>Euteleostomi</taxon>
        <taxon>Mammalia</taxon>
        <taxon>Eutheria</taxon>
        <taxon>Euarchontoglires</taxon>
        <taxon>Glires</taxon>
        <taxon>Rodentia</taxon>
        <taxon>Myomorpha</taxon>
        <taxon>Muroidea</taxon>
        <taxon>Muridae</taxon>
        <taxon>Murinae</taxon>
        <taxon>Rattus</taxon>
    </lineage>
</organism>
<dbReference type="Proteomes" id="UP000002494">
    <property type="component" value="Chromosome 10"/>
</dbReference>
<keyword evidence="2" id="KW-0472">Membrane</keyword>
<reference evidence="4" key="3">
    <citation type="submission" date="2025-09" db="UniProtKB">
        <authorList>
            <consortium name="Ensembl"/>
        </authorList>
    </citation>
    <scope>IDENTIFICATION</scope>
    <source>
        <strain evidence="4">Brown Norway</strain>
    </source>
</reference>
<sequence>VAMALCPKKQYWDSLKRTCVSCVLTCSQRSQRTCTDFCKFINCRKEQGKYYDHLLGTCVSCDSTCTQHPQQCAQFCEKRPRSQVNLQSELRRPETREVEARPDNLGRYQGSEHSPGLRMNSDQLTLYCTLGVCLCAIFCCFLVALASFLRRRGEPLPSQPAGQRGSQANSPHGPMTEARNEVAMPPQPVETCSFCFPERSSPTQESAPRSLGIHGFAGTAAPQPCMRASVSGLAVVRTPTGDERPGA</sequence>
<evidence type="ECO:0000256" key="2">
    <source>
        <dbReference type="SAM" id="Phobius"/>
    </source>
</evidence>
<dbReference type="Ensembl" id="ENSRNOT00000101095.2">
    <property type="protein sequence ID" value="ENSRNOP00000101373.1"/>
    <property type="gene ID" value="ENSRNOG00000063438.2"/>
</dbReference>
<keyword evidence="2" id="KW-0812">Transmembrane</keyword>
<dbReference type="InterPro" id="IPR015384">
    <property type="entry name" value="TACI_Cys-rich-dom"/>
</dbReference>
<keyword evidence="5" id="KW-1185">Reference proteome</keyword>
<gene>
    <name evidence="4" type="primary">Tnfrsf13b</name>
</gene>
<feature type="compositionally biased region" description="Polar residues" evidence="1">
    <location>
        <begin position="160"/>
        <end position="170"/>
    </location>
</feature>
<evidence type="ECO:0000313" key="5">
    <source>
        <dbReference type="Proteomes" id="UP000002494"/>
    </source>
</evidence>
<dbReference type="PANTHER" id="PTHR15511">
    <property type="entry name" value="TUMOR NECROSIS FACTOR RECEPTOR SUPERFAMILY MEMBER 13B"/>
    <property type="match status" value="1"/>
</dbReference>
<evidence type="ECO:0000256" key="1">
    <source>
        <dbReference type="SAM" id="MobiDB-lite"/>
    </source>
</evidence>
<proteinExistence type="predicted"/>
<accession>A0ABK0LM99</accession>
<dbReference type="GeneTree" id="ENSGT00390000013910"/>
<dbReference type="PRINTS" id="PR01963">
    <property type="entry name" value="TNFACTORR13B"/>
</dbReference>
<dbReference type="CDD" id="cd13415">
    <property type="entry name" value="TNFRSF13B"/>
    <property type="match status" value="1"/>
</dbReference>
<reference evidence="4" key="1">
    <citation type="submission" date="2024-01" db="EMBL/GenBank/DDBJ databases">
        <title>GRCr8: a new rat reference genome assembly contstructed from accurate long reads and long range scaffolding.</title>
        <authorList>
            <person name="Doris P.A."/>
            <person name="Kalbfleisch T."/>
            <person name="Li K."/>
            <person name="Howe K."/>
            <person name="Wood J."/>
        </authorList>
    </citation>
    <scope>NUCLEOTIDE SEQUENCE [LARGE SCALE GENOMIC DNA]</scope>
    <source>
        <strain evidence="4">Brown Norway</strain>
    </source>
</reference>